<keyword evidence="1" id="KW-0812">Transmembrane</keyword>
<sequence length="57" mass="6081">VQQRFRKRSTGFIAGLSIGALVGFAFGILAAPHSGSVTRCKVIRTDGEAKDQVSEVF</sequence>
<feature type="non-terminal residue" evidence="2">
    <location>
        <position position="57"/>
    </location>
</feature>
<keyword evidence="1" id="KW-0472">Membrane</keyword>
<proteinExistence type="predicted"/>
<feature type="transmembrane region" description="Helical" evidence="1">
    <location>
        <begin position="12"/>
        <end position="31"/>
    </location>
</feature>
<evidence type="ECO:0008006" key="3">
    <source>
        <dbReference type="Google" id="ProtNLM"/>
    </source>
</evidence>
<dbReference type="AlphaFoldDB" id="A0A382B3G8"/>
<accession>A0A382B3G8</accession>
<protein>
    <recommendedName>
        <fullName evidence="3">YtxH domain-containing protein</fullName>
    </recommendedName>
</protein>
<dbReference type="EMBL" id="UINC01028043">
    <property type="protein sequence ID" value="SVB08346.1"/>
    <property type="molecule type" value="Genomic_DNA"/>
</dbReference>
<evidence type="ECO:0000256" key="1">
    <source>
        <dbReference type="SAM" id="Phobius"/>
    </source>
</evidence>
<feature type="non-terminal residue" evidence="2">
    <location>
        <position position="1"/>
    </location>
</feature>
<evidence type="ECO:0000313" key="2">
    <source>
        <dbReference type="EMBL" id="SVB08346.1"/>
    </source>
</evidence>
<organism evidence="2">
    <name type="scientific">marine metagenome</name>
    <dbReference type="NCBI Taxonomy" id="408172"/>
    <lineage>
        <taxon>unclassified sequences</taxon>
        <taxon>metagenomes</taxon>
        <taxon>ecological metagenomes</taxon>
    </lineage>
</organism>
<gene>
    <name evidence="2" type="ORF">METZ01_LOCUS161200</name>
</gene>
<reference evidence="2" key="1">
    <citation type="submission" date="2018-05" db="EMBL/GenBank/DDBJ databases">
        <authorList>
            <person name="Lanie J.A."/>
            <person name="Ng W.-L."/>
            <person name="Kazmierczak K.M."/>
            <person name="Andrzejewski T.M."/>
            <person name="Davidsen T.M."/>
            <person name="Wayne K.J."/>
            <person name="Tettelin H."/>
            <person name="Glass J.I."/>
            <person name="Rusch D."/>
            <person name="Podicherti R."/>
            <person name="Tsui H.-C.T."/>
            <person name="Winkler M.E."/>
        </authorList>
    </citation>
    <scope>NUCLEOTIDE SEQUENCE</scope>
</reference>
<keyword evidence="1" id="KW-1133">Transmembrane helix</keyword>
<name>A0A382B3G8_9ZZZZ</name>